<comment type="caution">
    <text evidence="3">The sequence shown here is derived from an EMBL/GenBank/DDBJ whole genome shotgun (WGS) entry which is preliminary data.</text>
</comment>
<evidence type="ECO:0000256" key="1">
    <source>
        <dbReference type="SAM" id="Phobius"/>
    </source>
</evidence>
<dbReference type="Pfam" id="PF05232">
    <property type="entry name" value="BTP"/>
    <property type="match status" value="1"/>
</dbReference>
<dbReference type="OrthoDB" id="1631120at2"/>
<organism evidence="3 4">
    <name type="scientific">Veronia nyctiphanis</name>
    <dbReference type="NCBI Taxonomy" id="1278244"/>
    <lineage>
        <taxon>Bacteria</taxon>
        <taxon>Pseudomonadati</taxon>
        <taxon>Pseudomonadota</taxon>
        <taxon>Gammaproteobacteria</taxon>
        <taxon>Vibrionales</taxon>
        <taxon>Vibrionaceae</taxon>
        <taxon>Veronia</taxon>
    </lineage>
</organism>
<gene>
    <name evidence="3" type="ORF">CS022_02120</name>
</gene>
<sequence>MASVLSIFTSNELRKEWQSARRKLKASKIPFIHAVGFESGLIVVTLLFTAWFLSISFVEALAPKARLLIFFFSTIALNLQHDSHQPY</sequence>
<dbReference type="AlphaFoldDB" id="A0A4Q0YT87"/>
<protein>
    <recommendedName>
        <fullName evidence="2">Chlorhexidine efflux transporter domain-containing protein</fullName>
    </recommendedName>
</protein>
<evidence type="ECO:0000313" key="4">
    <source>
        <dbReference type="Proteomes" id="UP000290287"/>
    </source>
</evidence>
<evidence type="ECO:0000259" key="2">
    <source>
        <dbReference type="Pfam" id="PF05232"/>
    </source>
</evidence>
<reference evidence="3 4" key="1">
    <citation type="submission" date="2017-10" db="EMBL/GenBank/DDBJ databases">
        <title>Nyctiphanis sp. nov., isolated from the stomach of the euphausiid Nyctiphanes simplex (Hansen, 1911) in the Gulf of California.</title>
        <authorList>
            <person name="Gomez-Gil B."/>
            <person name="Aguilar-Mendez M."/>
            <person name="Lopez-Cortes A."/>
            <person name="Gomez-Gutierrez J."/>
            <person name="Roque A."/>
            <person name="Lang E."/>
            <person name="Gonzalez-Castillo A."/>
        </authorList>
    </citation>
    <scope>NUCLEOTIDE SEQUENCE [LARGE SCALE GENOMIC DNA]</scope>
    <source>
        <strain evidence="3 4">CAIM 600</strain>
    </source>
</reference>
<name>A0A4Q0YT87_9GAMM</name>
<feature type="transmembrane region" description="Helical" evidence="1">
    <location>
        <begin position="31"/>
        <end position="54"/>
    </location>
</feature>
<proteinExistence type="predicted"/>
<dbReference type="Proteomes" id="UP000290287">
    <property type="component" value="Unassembled WGS sequence"/>
</dbReference>
<dbReference type="InterPro" id="IPR007896">
    <property type="entry name" value="BTP_bacteria"/>
</dbReference>
<evidence type="ECO:0000313" key="3">
    <source>
        <dbReference type="EMBL" id="RXJ74426.1"/>
    </source>
</evidence>
<keyword evidence="4" id="KW-1185">Reference proteome</keyword>
<keyword evidence="1" id="KW-0812">Transmembrane</keyword>
<accession>A0A4Q0YT87</accession>
<dbReference type="RefSeq" id="WP_129120893.1">
    <property type="nucleotide sequence ID" value="NZ_PEIB01000002.1"/>
</dbReference>
<keyword evidence="1" id="KW-1133">Transmembrane helix</keyword>
<keyword evidence="1" id="KW-0472">Membrane</keyword>
<dbReference type="EMBL" id="PEIB01000002">
    <property type="protein sequence ID" value="RXJ74426.1"/>
    <property type="molecule type" value="Genomic_DNA"/>
</dbReference>
<feature type="domain" description="Chlorhexidine efflux transporter" evidence="2">
    <location>
        <begin position="31"/>
        <end position="72"/>
    </location>
</feature>